<name>A0A1B4LKF3_9BURK</name>
<feature type="domain" description="DUF802" evidence="2">
    <location>
        <begin position="321"/>
        <end position="373"/>
    </location>
</feature>
<feature type="domain" description="DUF802" evidence="2">
    <location>
        <begin position="376"/>
        <end position="426"/>
    </location>
</feature>
<evidence type="ECO:0000313" key="3">
    <source>
        <dbReference type="EMBL" id="AOJ77672.1"/>
    </source>
</evidence>
<protein>
    <submittedName>
        <fullName evidence="3">Chemotaxis protein</fullName>
    </submittedName>
</protein>
<evidence type="ECO:0000259" key="2">
    <source>
        <dbReference type="Pfam" id="PF05650"/>
    </source>
</evidence>
<evidence type="ECO:0000256" key="1">
    <source>
        <dbReference type="SAM" id="Phobius"/>
    </source>
</evidence>
<feature type="transmembrane region" description="Helical" evidence="1">
    <location>
        <begin position="32"/>
        <end position="50"/>
    </location>
</feature>
<sequence>MSRIRIDLVVFMAGLVAVCWIGAGYVASNPPAAVVTLLIAACYVAGAWELQRYRQATATLTRAVAGLTEPPPALDAWLDTLHPSLRGAVRARIEGARAALPGPSLTPYLVGLLVLLGMLGTLLGMVVTLKGTGAALESAADLDAIRASLIAPVKGLGYAFGTSIAGVATSAMLGLLSALVRRDRLDASQQLDAMVATTLRVHSHAHQREESFRLLQKQADVMPALVERLQTMMTAIDARSAALHDRQIESQHAFFERTERAYAGLAANVGDALKESAAESARVAGAALQPVVAATMTGLAQEMAALRDTVTGAVQRQLDALAGGFEQTTADVTAAWGRALDEQRRAGDAVAQQLQTTLGRFTDTFAQRSTDLLDGVATRLESTEGRLSDAWRDALAQQQQVGDALADRHARALGEAAATFERHSAAALVAMRDAHAGLQTQLAARDEQRLAAWNASLAAMAAKLGDEWQRAGVHSAGRQQEICDALAQTTRDLTAQAATFEQRSNDLLSTIRDSHAGLQTQLAARDEERLAAWNASLAAMAAKLGDEWQRAGVHSAGRQQEICDALAQTTRDLTAQAATFERRSNDLLSTIRDSHTGLQTQLAARDEERLAAWNASLAAMAAKLGDEWQRAGVHSAGRQQEICDALAQTTRDLTAQAATFERRSNDLLSTIRDSHAGLQTQLAARDEERLAAWSDSLAALAAALRDEWAQTSAQAASRQQDICDTLARTANDITAQAQAHASDTIAEISRLVQAASEAPKAAAEVVAELRQRLSDSMVRDTAMLDERSRLLATLETLLDAVNHASTEQRGAVDALVRTSADLLDRVGVRFNDTVEAETRKLDAVAAQVTAGAVEVASLGDAFGMAVQVFGESNDKLLSHLQRIEAALEKSLARSDEQLEYYVAQAREVIDLSMMSQKQIVEDLQQLAGRRASVGA</sequence>
<dbReference type="EMBL" id="CP013422">
    <property type="protein sequence ID" value="AOJ77672.1"/>
    <property type="molecule type" value="Genomic_DNA"/>
</dbReference>
<dbReference type="Pfam" id="PF05650">
    <property type="entry name" value="DUF802"/>
    <property type="match status" value="2"/>
</dbReference>
<dbReference type="Proteomes" id="UP000243680">
    <property type="component" value="Chromosome 2"/>
</dbReference>
<evidence type="ECO:0000313" key="4">
    <source>
        <dbReference type="Proteomes" id="UP000243680"/>
    </source>
</evidence>
<gene>
    <name evidence="3" type="ORF">WJ35_21545</name>
</gene>
<dbReference type="InterPro" id="IPR008520">
    <property type="entry name" value="DUF802"/>
</dbReference>
<feature type="transmembrane region" description="Helical" evidence="1">
    <location>
        <begin position="7"/>
        <end position="26"/>
    </location>
</feature>
<keyword evidence="1" id="KW-1133">Transmembrane helix</keyword>
<keyword evidence="1" id="KW-0812">Transmembrane</keyword>
<dbReference type="RefSeq" id="WP_069239955.1">
    <property type="nucleotide sequence ID" value="NZ_CP013422.1"/>
</dbReference>
<organism evidence="3 4">
    <name type="scientific">Burkholderia ubonensis</name>
    <dbReference type="NCBI Taxonomy" id="101571"/>
    <lineage>
        <taxon>Bacteria</taxon>
        <taxon>Pseudomonadati</taxon>
        <taxon>Pseudomonadota</taxon>
        <taxon>Betaproteobacteria</taxon>
        <taxon>Burkholderiales</taxon>
        <taxon>Burkholderiaceae</taxon>
        <taxon>Burkholderia</taxon>
        <taxon>Burkholderia cepacia complex</taxon>
    </lineage>
</organism>
<accession>A0A1B4LKF3</accession>
<feature type="transmembrane region" description="Helical" evidence="1">
    <location>
        <begin position="105"/>
        <end position="127"/>
    </location>
</feature>
<keyword evidence="1" id="KW-0472">Membrane</keyword>
<proteinExistence type="predicted"/>
<dbReference type="AlphaFoldDB" id="A0A1B4LKF3"/>
<reference evidence="3 4" key="1">
    <citation type="submission" date="2015-12" db="EMBL/GenBank/DDBJ databases">
        <title>Diversity of Burkholderia near neighbor genomes.</title>
        <authorList>
            <person name="Sahl J."/>
            <person name="Wagner D."/>
            <person name="Keim P."/>
        </authorList>
    </citation>
    <scope>NUCLEOTIDE SEQUENCE [LARGE SCALE GENOMIC DNA]</scope>
    <source>
        <strain evidence="3 4">MSMB0783</strain>
    </source>
</reference>